<sequence>MNYTIHHISASAHIFRFPESCSLFILEQGEDDVYVKKREYCKNTLL</sequence>
<evidence type="ECO:0000313" key="2">
    <source>
        <dbReference type="Proteomes" id="UP000244090"/>
    </source>
</evidence>
<organism evidence="1 2">
    <name type="scientific">Kordia periserrulae</name>
    <dbReference type="NCBI Taxonomy" id="701523"/>
    <lineage>
        <taxon>Bacteria</taxon>
        <taxon>Pseudomonadati</taxon>
        <taxon>Bacteroidota</taxon>
        <taxon>Flavobacteriia</taxon>
        <taxon>Flavobacteriales</taxon>
        <taxon>Flavobacteriaceae</taxon>
        <taxon>Kordia</taxon>
    </lineage>
</organism>
<gene>
    <name evidence="1" type="ORF">C8N46_11036</name>
</gene>
<dbReference type="RefSeq" id="WP_158269193.1">
    <property type="nucleotide sequence ID" value="NZ_QBKT01000010.1"/>
</dbReference>
<accession>A0A2T6BSY6</accession>
<protein>
    <submittedName>
        <fullName evidence="1">Uncharacterized protein</fullName>
    </submittedName>
</protein>
<reference evidence="1 2" key="1">
    <citation type="submission" date="2018-04" db="EMBL/GenBank/DDBJ databases">
        <title>Genomic Encyclopedia of Archaeal and Bacterial Type Strains, Phase II (KMG-II): from individual species to whole genera.</title>
        <authorList>
            <person name="Goeker M."/>
        </authorList>
    </citation>
    <scope>NUCLEOTIDE SEQUENCE [LARGE SCALE GENOMIC DNA]</scope>
    <source>
        <strain evidence="1 2">DSM 25731</strain>
    </source>
</reference>
<proteinExistence type="predicted"/>
<comment type="caution">
    <text evidence="1">The sequence shown here is derived from an EMBL/GenBank/DDBJ whole genome shotgun (WGS) entry which is preliminary data.</text>
</comment>
<dbReference type="Proteomes" id="UP000244090">
    <property type="component" value="Unassembled WGS sequence"/>
</dbReference>
<name>A0A2T6BSY6_9FLAO</name>
<evidence type="ECO:0000313" key="1">
    <source>
        <dbReference type="EMBL" id="PTX59201.1"/>
    </source>
</evidence>
<dbReference type="EMBL" id="QBKT01000010">
    <property type="protein sequence ID" value="PTX59201.1"/>
    <property type="molecule type" value="Genomic_DNA"/>
</dbReference>
<dbReference type="AlphaFoldDB" id="A0A2T6BSY6"/>
<keyword evidence="2" id="KW-1185">Reference proteome</keyword>